<dbReference type="InterPro" id="IPR050800">
    <property type="entry name" value="ARTD/PARP"/>
</dbReference>
<dbReference type="InterPro" id="IPR036930">
    <property type="entry name" value="WGR_dom_sf"/>
</dbReference>
<dbReference type="GO" id="GO:0006302">
    <property type="term" value="P:double-strand break repair"/>
    <property type="evidence" value="ECO:0007669"/>
    <property type="project" value="TreeGrafter"/>
</dbReference>
<dbReference type="PANTHER" id="PTHR10459">
    <property type="entry name" value="DNA LIGASE"/>
    <property type="match status" value="1"/>
</dbReference>
<evidence type="ECO:0000256" key="5">
    <source>
        <dbReference type="ARBA" id="ARBA00023027"/>
    </source>
</evidence>
<dbReference type="GO" id="GO:0003950">
    <property type="term" value="F:NAD+ poly-ADP-ribosyltransferase activity"/>
    <property type="evidence" value="ECO:0007669"/>
    <property type="project" value="UniProtKB-EC"/>
</dbReference>
<gene>
    <name evidence="11" type="ORF">Satyrvirus3_8</name>
</gene>
<organism evidence="11">
    <name type="scientific">Satyrvirus sp</name>
    <dbReference type="NCBI Taxonomy" id="2487771"/>
    <lineage>
        <taxon>Viruses</taxon>
        <taxon>Varidnaviria</taxon>
        <taxon>Bamfordvirae</taxon>
        <taxon>Nucleocytoviricota</taxon>
        <taxon>Megaviricetes</taxon>
        <taxon>Imitervirales</taxon>
        <taxon>Mimiviridae</taxon>
        <taxon>Megamimivirinae</taxon>
    </lineage>
</organism>
<dbReference type="SUPFAM" id="SSF142921">
    <property type="entry name" value="WGR domain-like"/>
    <property type="match status" value="1"/>
</dbReference>
<dbReference type="PANTHER" id="PTHR10459:SF60">
    <property type="entry name" value="POLY [ADP-RIBOSE] POLYMERASE 2"/>
    <property type="match status" value="1"/>
</dbReference>
<dbReference type="CDD" id="cd01437">
    <property type="entry name" value="parp_like"/>
    <property type="match status" value="1"/>
</dbReference>
<dbReference type="CDD" id="cd07997">
    <property type="entry name" value="WGR_PARP"/>
    <property type="match status" value="1"/>
</dbReference>
<dbReference type="PROSITE" id="PS51059">
    <property type="entry name" value="PARP_CATALYTIC"/>
    <property type="match status" value="1"/>
</dbReference>
<dbReference type="GO" id="GO:0016779">
    <property type="term" value="F:nucleotidyltransferase activity"/>
    <property type="evidence" value="ECO:0007669"/>
    <property type="project" value="UniProtKB-KW"/>
</dbReference>
<sequence length="505" mass="57013">MSGPKTKVAVSTKGHIIDQHCKYNSGTIVEANGFVYDCTLNQTEIGSNKNKFYIMQVIKHNKGTCCYIRFGRIGIVGRIEHKEFSTDKMAISFFENQFKSKTGNDWFNKDNFVKKDKKYFMSEIEGADVLESSSGENDSSGSGSENTDDSDNSDPGSKLDSRLVSFLKLISNTNYMKNTLIELEIDTEKMPLGKISQAQIDKAYDILYKINKNIGKNDDKKFLQLSSDFYTLIPYACGRQQPPVIQTQKLVGKYINLLNELTQIVSGTKAIVKLKKDKGDLNKFYNDLSTEIVPLGKNNDMYNILANYLKNSKAPTHNFSYEILNIFEVNRENERETYEDFSKNLKNKTLLFHGTRCCNLIGIFKNGMLCDPSKLGINVCVTGKMFGMGLYFANSASKSIQYCAYDSSDNIACLFVVEAALGKMLEKKSADVSLTAKTLPKGYNSTWGVGKSSFKEYDEYDEIRIPKGTLKSVSNNANSSLLYDEFIIYHDEQVNLRYIIQLKID</sequence>
<keyword evidence="4" id="KW-0548">Nucleotidyltransferase</keyword>
<feature type="compositionally biased region" description="Low complexity" evidence="7">
    <location>
        <begin position="131"/>
        <end position="145"/>
    </location>
</feature>
<name>A0A3G5AD38_9VIRU</name>
<accession>A0A3G5AD38</accession>
<dbReference type="Pfam" id="PF00644">
    <property type="entry name" value="PARP"/>
    <property type="match status" value="1"/>
</dbReference>
<protein>
    <recommendedName>
        <fullName evidence="1">NAD(+) ADP-ribosyltransferase</fullName>
        <ecNumber evidence="1">2.4.2.30</ecNumber>
    </recommendedName>
</protein>
<evidence type="ECO:0000256" key="3">
    <source>
        <dbReference type="ARBA" id="ARBA00022679"/>
    </source>
</evidence>
<feature type="region of interest" description="Disordered" evidence="7">
    <location>
        <begin position="131"/>
        <end position="157"/>
    </location>
</feature>
<dbReference type="PROSITE" id="PS51977">
    <property type="entry name" value="WGR"/>
    <property type="match status" value="1"/>
</dbReference>
<dbReference type="SMART" id="SM00773">
    <property type="entry name" value="WGR"/>
    <property type="match status" value="1"/>
</dbReference>
<dbReference type="Pfam" id="PF05406">
    <property type="entry name" value="WGR"/>
    <property type="match status" value="1"/>
</dbReference>
<feature type="domain" description="PARP catalytic" evidence="8">
    <location>
        <begin position="279"/>
        <end position="505"/>
    </location>
</feature>
<dbReference type="InterPro" id="IPR004102">
    <property type="entry name" value="Poly(ADP-ribose)pol_reg_dom"/>
</dbReference>
<evidence type="ECO:0000313" key="11">
    <source>
        <dbReference type="EMBL" id="AYV85077.1"/>
    </source>
</evidence>
<dbReference type="InterPro" id="IPR012317">
    <property type="entry name" value="Poly(ADP-ribose)pol_cat_dom"/>
</dbReference>
<dbReference type="SUPFAM" id="SSF56399">
    <property type="entry name" value="ADP-ribosylation"/>
    <property type="match status" value="1"/>
</dbReference>
<dbReference type="GO" id="GO:0070212">
    <property type="term" value="P:protein poly-ADP-ribosylation"/>
    <property type="evidence" value="ECO:0007669"/>
    <property type="project" value="TreeGrafter"/>
</dbReference>
<dbReference type="InterPro" id="IPR008893">
    <property type="entry name" value="WGR_domain"/>
</dbReference>
<dbReference type="Pfam" id="PF02877">
    <property type="entry name" value="PARP_reg"/>
    <property type="match status" value="1"/>
</dbReference>
<keyword evidence="5" id="KW-0520">NAD</keyword>
<keyword evidence="3" id="KW-0808">Transferase</keyword>
<dbReference type="EMBL" id="MK072439">
    <property type="protein sequence ID" value="AYV85077.1"/>
    <property type="molecule type" value="Genomic_DNA"/>
</dbReference>
<feature type="domain" description="WGR" evidence="10">
    <location>
        <begin position="25"/>
        <end position="119"/>
    </location>
</feature>
<evidence type="ECO:0000256" key="7">
    <source>
        <dbReference type="SAM" id="MobiDB-lite"/>
    </source>
</evidence>
<dbReference type="PROSITE" id="PS51060">
    <property type="entry name" value="PARP_ALPHA_HD"/>
    <property type="match status" value="1"/>
</dbReference>
<dbReference type="InterPro" id="IPR036616">
    <property type="entry name" value="Poly(ADP-ribose)pol_reg_dom_sf"/>
</dbReference>
<evidence type="ECO:0000256" key="2">
    <source>
        <dbReference type="ARBA" id="ARBA00022676"/>
    </source>
</evidence>
<proteinExistence type="predicted"/>
<evidence type="ECO:0000259" key="8">
    <source>
        <dbReference type="PROSITE" id="PS51059"/>
    </source>
</evidence>
<evidence type="ECO:0000259" key="9">
    <source>
        <dbReference type="PROSITE" id="PS51060"/>
    </source>
</evidence>
<dbReference type="Gene3D" id="3.90.228.10">
    <property type="match status" value="1"/>
</dbReference>
<dbReference type="Gene3D" id="2.20.140.10">
    <property type="entry name" value="WGR domain"/>
    <property type="match status" value="1"/>
</dbReference>
<dbReference type="SUPFAM" id="SSF47587">
    <property type="entry name" value="Domain of poly(ADP-ribose) polymerase"/>
    <property type="match status" value="1"/>
</dbReference>
<reference evidence="11" key="1">
    <citation type="submission" date="2018-10" db="EMBL/GenBank/DDBJ databases">
        <title>Hidden diversity of soil giant viruses.</title>
        <authorList>
            <person name="Schulz F."/>
            <person name="Alteio L."/>
            <person name="Goudeau D."/>
            <person name="Ryan E.M."/>
            <person name="Malmstrom R.R."/>
            <person name="Blanchard J."/>
            <person name="Woyke T."/>
        </authorList>
    </citation>
    <scope>NUCLEOTIDE SEQUENCE</scope>
    <source>
        <strain evidence="11">SAV1</strain>
    </source>
</reference>
<evidence type="ECO:0000259" key="10">
    <source>
        <dbReference type="PROSITE" id="PS51977"/>
    </source>
</evidence>
<keyword evidence="2" id="KW-0328">Glycosyltransferase</keyword>
<evidence type="ECO:0000256" key="1">
    <source>
        <dbReference type="ARBA" id="ARBA00012020"/>
    </source>
</evidence>
<dbReference type="EC" id="2.4.2.30" evidence="1"/>
<evidence type="ECO:0000256" key="6">
    <source>
        <dbReference type="ARBA" id="ARBA00033987"/>
    </source>
</evidence>
<comment type="catalytic activity">
    <reaction evidence="6">
        <text>NAD(+) + (ADP-D-ribosyl)n-acceptor = nicotinamide + (ADP-D-ribosyl)n+1-acceptor + H(+).</text>
        <dbReference type="EC" id="2.4.2.30"/>
    </reaction>
</comment>
<dbReference type="GO" id="GO:1990404">
    <property type="term" value="F:NAD+-protein mono-ADP-ribosyltransferase activity"/>
    <property type="evidence" value="ECO:0007669"/>
    <property type="project" value="TreeGrafter"/>
</dbReference>
<feature type="domain" description="PARP alpha-helical" evidence="9">
    <location>
        <begin position="156"/>
        <end position="272"/>
    </location>
</feature>
<dbReference type="Gene3D" id="1.20.142.10">
    <property type="entry name" value="Poly(ADP-ribose) polymerase, regulatory domain"/>
    <property type="match status" value="1"/>
</dbReference>
<evidence type="ECO:0000256" key="4">
    <source>
        <dbReference type="ARBA" id="ARBA00022695"/>
    </source>
</evidence>